<evidence type="ECO:0000256" key="4">
    <source>
        <dbReference type="ARBA" id="ARBA00023136"/>
    </source>
</evidence>
<accession>A0A9E2SBZ6</accession>
<reference evidence="6" key="1">
    <citation type="submission" date="2021-06" db="EMBL/GenBank/DDBJ databases">
        <authorList>
            <person name="Huq M.A."/>
        </authorList>
    </citation>
    <scope>NUCLEOTIDE SEQUENCE</scope>
    <source>
        <strain evidence="6">MAH-26</strain>
    </source>
</reference>
<keyword evidence="4 5" id="KW-0472">Membrane</keyword>
<dbReference type="Pfam" id="PF04193">
    <property type="entry name" value="PQ-loop"/>
    <property type="match status" value="1"/>
</dbReference>
<dbReference type="Proteomes" id="UP000812270">
    <property type="component" value="Unassembled WGS sequence"/>
</dbReference>
<dbReference type="GO" id="GO:0016020">
    <property type="term" value="C:membrane"/>
    <property type="evidence" value="ECO:0007669"/>
    <property type="project" value="UniProtKB-SubCell"/>
</dbReference>
<evidence type="ECO:0000256" key="3">
    <source>
        <dbReference type="ARBA" id="ARBA00022989"/>
    </source>
</evidence>
<gene>
    <name evidence="6" type="ORF">KTO63_16185</name>
</gene>
<comment type="caution">
    <text evidence="6">The sequence shown here is derived from an EMBL/GenBank/DDBJ whole genome shotgun (WGS) entry which is preliminary data.</text>
</comment>
<organism evidence="6 7">
    <name type="scientific">Pinibacter aurantiacus</name>
    <dbReference type="NCBI Taxonomy" id="2851599"/>
    <lineage>
        <taxon>Bacteria</taxon>
        <taxon>Pseudomonadati</taxon>
        <taxon>Bacteroidota</taxon>
        <taxon>Chitinophagia</taxon>
        <taxon>Chitinophagales</taxon>
        <taxon>Chitinophagaceae</taxon>
        <taxon>Pinibacter</taxon>
    </lineage>
</organism>
<sequence>MEKYIGIIAGICTCISLVPQLLKILKEKKANDISFFMLFILITGLCGWIWYGVLKKDYPIICTNVFAVIINGLMIVFSIKYKNGKTGTHSRL</sequence>
<protein>
    <submittedName>
        <fullName evidence="6">SemiSWEET transporter</fullName>
    </submittedName>
</protein>
<feature type="transmembrane region" description="Helical" evidence="5">
    <location>
        <begin position="58"/>
        <end position="79"/>
    </location>
</feature>
<dbReference type="InterPro" id="IPR047662">
    <property type="entry name" value="SemiSWEET"/>
</dbReference>
<dbReference type="GO" id="GO:0051119">
    <property type="term" value="F:sugar transmembrane transporter activity"/>
    <property type="evidence" value="ECO:0007669"/>
    <property type="project" value="InterPro"/>
</dbReference>
<evidence type="ECO:0000256" key="5">
    <source>
        <dbReference type="SAM" id="Phobius"/>
    </source>
</evidence>
<comment type="subcellular location">
    <subcellularLocation>
        <location evidence="1">Membrane</location>
        <topology evidence="1">Multi-pass membrane protein</topology>
    </subcellularLocation>
</comment>
<evidence type="ECO:0000313" key="6">
    <source>
        <dbReference type="EMBL" id="MBV4358704.1"/>
    </source>
</evidence>
<dbReference type="InterPro" id="IPR006603">
    <property type="entry name" value="PQ-loop_rpt"/>
</dbReference>
<keyword evidence="2 5" id="KW-0812">Transmembrane</keyword>
<feature type="transmembrane region" description="Helical" evidence="5">
    <location>
        <begin position="6"/>
        <end position="22"/>
    </location>
</feature>
<evidence type="ECO:0000256" key="1">
    <source>
        <dbReference type="ARBA" id="ARBA00004141"/>
    </source>
</evidence>
<dbReference type="RefSeq" id="WP_217792429.1">
    <property type="nucleotide sequence ID" value="NZ_JAHSPG010000013.1"/>
</dbReference>
<evidence type="ECO:0000256" key="2">
    <source>
        <dbReference type="ARBA" id="ARBA00022692"/>
    </source>
</evidence>
<proteinExistence type="predicted"/>
<keyword evidence="7" id="KW-1185">Reference proteome</keyword>
<dbReference type="EMBL" id="JAHSPG010000013">
    <property type="protein sequence ID" value="MBV4358704.1"/>
    <property type="molecule type" value="Genomic_DNA"/>
</dbReference>
<dbReference type="AlphaFoldDB" id="A0A9E2SBZ6"/>
<name>A0A9E2SBZ6_9BACT</name>
<keyword evidence="3 5" id="KW-1133">Transmembrane helix</keyword>
<dbReference type="NCBIfam" id="NF037968">
    <property type="entry name" value="SemiSWEET_2"/>
    <property type="match status" value="1"/>
</dbReference>
<evidence type="ECO:0000313" key="7">
    <source>
        <dbReference type="Proteomes" id="UP000812270"/>
    </source>
</evidence>
<feature type="transmembrane region" description="Helical" evidence="5">
    <location>
        <begin position="34"/>
        <end position="52"/>
    </location>
</feature>